<evidence type="ECO:0000313" key="5">
    <source>
        <dbReference type="Proteomes" id="UP001302349"/>
    </source>
</evidence>
<gene>
    <name evidence="4" type="ORF">RT717_04285</name>
</gene>
<evidence type="ECO:0000256" key="1">
    <source>
        <dbReference type="ARBA" id="ARBA00007689"/>
    </source>
</evidence>
<accession>A0ABZ0IUM2</accession>
<feature type="chain" id="PRO_5046684462" evidence="2">
    <location>
        <begin position="20"/>
        <end position="141"/>
    </location>
</feature>
<reference evidence="4 5" key="1">
    <citation type="journal article" date="2023" name="Microbiol. Resour. Announc.">
        <title>Complete Genome Sequence of Imperialibacter roseus strain P4T.</title>
        <authorList>
            <person name="Tizabi D.R."/>
            <person name="Bachvaroff T."/>
            <person name="Hill R.T."/>
        </authorList>
    </citation>
    <scope>NUCLEOTIDE SEQUENCE [LARGE SCALE GENOMIC DNA]</scope>
    <source>
        <strain evidence="4 5">P4T</strain>
    </source>
</reference>
<dbReference type="SUPFAM" id="SSF54909">
    <property type="entry name" value="Dimeric alpha+beta barrel"/>
    <property type="match status" value="1"/>
</dbReference>
<dbReference type="InterPro" id="IPR005545">
    <property type="entry name" value="YCII"/>
</dbReference>
<evidence type="ECO:0000256" key="2">
    <source>
        <dbReference type="SAM" id="SignalP"/>
    </source>
</evidence>
<name>A0ABZ0IUM2_9BACT</name>
<dbReference type="Gene3D" id="3.30.70.1060">
    <property type="entry name" value="Dimeric alpha+beta barrel"/>
    <property type="match status" value="1"/>
</dbReference>
<proteinExistence type="inferred from homology"/>
<evidence type="ECO:0000259" key="3">
    <source>
        <dbReference type="Pfam" id="PF03795"/>
    </source>
</evidence>
<organism evidence="4 5">
    <name type="scientific">Imperialibacter roseus</name>
    <dbReference type="NCBI Taxonomy" id="1324217"/>
    <lineage>
        <taxon>Bacteria</taxon>
        <taxon>Pseudomonadati</taxon>
        <taxon>Bacteroidota</taxon>
        <taxon>Cytophagia</taxon>
        <taxon>Cytophagales</taxon>
        <taxon>Flammeovirgaceae</taxon>
        <taxon>Imperialibacter</taxon>
    </lineage>
</organism>
<dbReference type="RefSeq" id="WP_317490493.1">
    <property type="nucleotide sequence ID" value="NZ_CP136051.1"/>
</dbReference>
<dbReference type="EMBL" id="CP136051">
    <property type="protein sequence ID" value="WOK07844.1"/>
    <property type="molecule type" value="Genomic_DNA"/>
</dbReference>
<protein>
    <submittedName>
        <fullName evidence="4">YciI family protein</fullName>
    </submittedName>
</protein>
<feature type="signal peptide" evidence="2">
    <location>
        <begin position="1"/>
        <end position="19"/>
    </location>
</feature>
<keyword evidence="5" id="KW-1185">Reference proteome</keyword>
<dbReference type="InterPro" id="IPR011008">
    <property type="entry name" value="Dimeric_a/b-barrel"/>
</dbReference>
<comment type="similarity">
    <text evidence="1">Belongs to the YciI family.</text>
</comment>
<feature type="domain" description="YCII-related" evidence="3">
    <location>
        <begin position="57"/>
        <end position="132"/>
    </location>
</feature>
<dbReference type="Proteomes" id="UP001302349">
    <property type="component" value="Chromosome"/>
</dbReference>
<evidence type="ECO:0000313" key="4">
    <source>
        <dbReference type="EMBL" id="WOK07844.1"/>
    </source>
</evidence>
<sequence length="141" mass="16043">MRRYLIMILFCTSVFSVAAQGVQKDADGFEYFEMQEGDTTDIMKKYFFVMLNSGPTRSQTKEEAAAIQEKHLAHINWMASNGYVNLAGPVESEDEFRGILVFNVTSLEEVKKLVAMDPAVKAGWLVMKIYPWWCVKGGMLR</sequence>
<keyword evidence="2" id="KW-0732">Signal</keyword>
<dbReference type="Pfam" id="PF03795">
    <property type="entry name" value="YCII"/>
    <property type="match status" value="1"/>
</dbReference>